<protein>
    <recommendedName>
        <fullName evidence="2">Halobacterial output domain-containing protein</fullName>
    </recommendedName>
</protein>
<organism evidence="3 4">
    <name type="scientific">Natronorubrum sediminis</name>
    <dbReference type="NCBI Taxonomy" id="640943"/>
    <lineage>
        <taxon>Archaea</taxon>
        <taxon>Methanobacteriati</taxon>
        <taxon>Methanobacteriota</taxon>
        <taxon>Stenosarchaea group</taxon>
        <taxon>Halobacteria</taxon>
        <taxon>Halobacteriales</taxon>
        <taxon>Natrialbaceae</taxon>
        <taxon>Natronorubrum</taxon>
    </lineage>
</organism>
<feature type="region of interest" description="Disordered" evidence="1">
    <location>
        <begin position="1"/>
        <end position="31"/>
    </location>
</feature>
<dbReference type="OrthoDB" id="327217at2157"/>
<dbReference type="EMBL" id="FNWL01000001">
    <property type="protein sequence ID" value="SEH11651.1"/>
    <property type="molecule type" value="Genomic_DNA"/>
</dbReference>
<feature type="domain" description="Halobacterial output" evidence="2">
    <location>
        <begin position="24"/>
        <end position="94"/>
    </location>
</feature>
<evidence type="ECO:0000313" key="3">
    <source>
        <dbReference type="EMBL" id="SEH11651.1"/>
    </source>
</evidence>
<dbReference type="InterPro" id="IPR040624">
    <property type="entry name" value="HalOD1"/>
</dbReference>
<keyword evidence="4" id="KW-1185">Reference proteome</keyword>
<reference evidence="4" key="1">
    <citation type="submission" date="2016-10" db="EMBL/GenBank/DDBJ databases">
        <authorList>
            <person name="Varghese N."/>
            <person name="Submissions S."/>
        </authorList>
    </citation>
    <scope>NUCLEOTIDE SEQUENCE [LARGE SCALE GENOMIC DNA]</scope>
    <source>
        <strain evidence="4">CGMCC 1.8981</strain>
    </source>
</reference>
<evidence type="ECO:0000313" key="4">
    <source>
        <dbReference type="Proteomes" id="UP000199112"/>
    </source>
</evidence>
<sequence>MTGSPHRDRRPDGGSEVVVEEKPSESTSQAILRGISTLEDTGYSDLEVLYESVGPESLNELIRHSRRQNCSVSVAFRYEGYNIFVTTNGEITITDT</sequence>
<evidence type="ECO:0000256" key="1">
    <source>
        <dbReference type="SAM" id="MobiDB-lite"/>
    </source>
</evidence>
<dbReference type="Pfam" id="PF18545">
    <property type="entry name" value="HalOD1"/>
    <property type="match status" value="1"/>
</dbReference>
<name>A0A1H6FLA9_9EURY</name>
<gene>
    <name evidence="3" type="ORF">SAMN04487967_0450</name>
</gene>
<dbReference type="AlphaFoldDB" id="A0A1H6FLA9"/>
<evidence type="ECO:0000259" key="2">
    <source>
        <dbReference type="Pfam" id="PF18545"/>
    </source>
</evidence>
<dbReference type="Proteomes" id="UP000199112">
    <property type="component" value="Unassembled WGS sequence"/>
</dbReference>
<proteinExistence type="predicted"/>
<feature type="compositionally biased region" description="Basic and acidic residues" evidence="1">
    <location>
        <begin position="1"/>
        <end position="24"/>
    </location>
</feature>
<accession>A0A1H6FLA9</accession>
<dbReference type="RefSeq" id="WP_175459659.1">
    <property type="nucleotide sequence ID" value="NZ_FNWL01000001.1"/>
</dbReference>